<organism evidence="12 13">
    <name type="scientific">Dreissena polymorpha</name>
    <name type="common">Zebra mussel</name>
    <name type="synonym">Mytilus polymorpha</name>
    <dbReference type="NCBI Taxonomy" id="45954"/>
    <lineage>
        <taxon>Eukaryota</taxon>
        <taxon>Metazoa</taxon>
        <taxon>Spiralia</taxon>
        <taxon>Lophotrochozoa</taxon>
        <taxon>Mollusca</taxon>
        <taxon>Bivalvia</taxon>
        <taxon>Autobranchia</taxon>
        <taxon>Heteroconchia</taxon>
        <taxon>Euheterodonta</taxon>
        <taxon>Imparidentia</taxon>
        <taxon>Neoheterodontei</taxon>
        <taxon>Myida</taxon>
        <taxon>Dreissenoidea</taxon>
        <taxon>Dreissenidae</taxon>
        <taxon>Dreissena</taxon>
    </lineage>
</organism>
<evidence type="ECO:0000256" key="2">
    <source>
        <dbReference type="ARBA" id="ARBA00022448"/>
    </source>
</evidence>
<keyword evidence="7" id="KW-0811">Translocation</keyword>
<evidence type="ECO:0000256" key="10">
    <source>
        <dbReference type="SAM" id="MobiDB-lite"/>
    </source>
</evidence>
<feature type="compositionally biased region" description="Basic and acidic residues" evidence="10">
    <location>
        <begin position="183"/>
        <end position="200"/>
    </location>
</feature>
<dbReference type="SMART" id="SM00160">
    <property type="entry name" value="RanBD"/>
    <property type="match status" value="1"/>
</dbReference>
<dbReference type="InterPro" id="IPR045255">
    <property type="entry name" value="RanBP1-like"/>
</dbReference>
<dbReference type="InterPro" id="IPR011993">
    <property type="entry name" value="PH-like_dom_sf"/>
</dbReference>
<dbReference type="Gene3D" id="2.30.29.30">
    <property type="entry name" value="Pleckstrin-homology domain (PH domain)/Phosphotyrosine-binding domain (PTB)"/>
    <property type="match status" value="1"/>
</dbReference>
<evidence type="ECO:0000259" key="11">
    <source>
        <dbReference type="PROSITE" id="PS50196"/>
    </source>
</evidence>
<feature type="compositionally biased region" description="Low complexity" evidence="10">
    <location>
        <begin position="248"/>
        <end position="258"/>
    </location>
</feature>
<dbReference type="PROSITE" id="PS50196">
    <property type="entry name" value="RANBD1"/>
    <property type="match status" value="1"/>
</dbReference>
<dbReference type="PANTHER" id="PTHR23138:SF141">
    <property type="entry name" value="NUCLEAR PORE COMPLEX PROTEIN NUP50"/>
    <property type="match status" value="1"/>
</dbReference>
<keyword evidence="8" id="KW-0906">Nuclear pore complex</keyword>
<feature type="region of interest" description="Disordered" evidence="10">
    <location>
        <begin position="248"/>
        <end position="267"/>
    </location>
</feature>
<dbReference type="AlphaFoldDB" id="A0A9D4RSV9"/>
<evidence type="ECO:0000256" key="7">
    <source>
        <dbReference type="ARBA" id="ARBA00023010"/>
    </source>
</evidence>
<keyword evidence="5" id="KW-0653">Protein transport</keyword>
<keyword evidence="13" id="KW-1185">Reference proteome</keyword>
<evidence type="ECO:0000256" key="5">
    <source>
        <dbReference type="ARBA" id="ARBA00022927"/>
    </source>
</evidence>
<evidence type="ECO:0000256" key="4">
    <source>
        <dbReference type="ARBA" id="ARBA00022816"/>
    </source>
</evidence>
<dbReference type="GO" id="GO:0005643">
    <property type="term" value="C:nuclear pore"/>
    <property type="evidence" value="ECO:0007669"/>
    <property type="project" value="UniProtKB-SubCell"/>
</dbReference>
<sequence>MAKRGATRELTDRNWDQEEEDEEAGEFAKASEDTLKSRQIIKAKRRTAAEPVEKKSAFAGFGGFKPTQTSTPLFTGGFFKTESKISAEEKKEETKTISADTMAKPSTNGSENKLTTGSASHTTYLSNLKSLNMSVMNWISQHLEKNPYCILSPIFKDYESHLKKLEAEREKVAESGTNGTTAELKKEESVKPMDEDKPELPKTGLTFGMGTLQTKSGSTSTAFPGFSFKPSTTTSGLSGTAPGGFSFATGFSGAPAGSQDDGTKGDDEEYVPPVTETVEHKEEGSLYSKKCKLFYQKDGEWKDRGVGFLHLKKTDNKAQLLVRADTTLGNILLNVRLMDTMPMSRQGKNNVSLMCVVSPPIPKMAADKPIPMLIRVKSSEEADELLEKMKEISS</sequence>
<reference evidence="12" key="2">
    <citation type="submission" date="2020-11" db="EMBL/GenBank/DDBJ databases">
        <authorList>
            <person name="McCartney M.A."/>
            <person name="Auch B."/>
            <person name="Kono T."/>
            <person name="Mallez S."/>
            <person name="Becker A."/>
            <person name="Gohl D.M."/>
            <person name="Silverstein K.A.T."/>
            <person name="Koren S."/>
            <person name="Bechman K.B."/>
            <person name="Herman A."/>
            <person name="Abrahante J.E."/>
            <person name="Garbe J."/>
        </authorList>
    </citation>
    <scope>NUCLEOTIDE SEQUENCE</scope>
    <source>
        <strain evidence="12">Duluth1</strain>
        <tissue evidence="12">Whole animal</tissue>
    </source>
</reference>
<feature type="compositionally biased region" description="Polar residues" evidence="10">
    <location>
        <begin position="104"/>
        <end position="115"/>
    </location>
</feature>
<protein>
    <recommendedName>
        <fullName evidence="11">RanBD1 domain-containing protein</fullName>
    </recommendedName>
</protein>
<feature type="region of interest" description="Disordered" evidence="10">
    <location>
        <begin position="169"/>
        <end position="202"/>
    </location>
</feature>
<evidence type="ECO:0000313" key="13">
    <source>
        <dbReference type="Proteomes" id="UP000828390"/>
    </source>
</evidence>
<feature type="domain" description="RanBD1" evidence="11">
    <location>
        <begin position="280"/>
        <end position="394"/>
    </location>
</feature>
<gene>
    <name evidence="12" type="ORF">DPMN_001463</name>
</gene>
<keyword evidence="3" id="KW-0677">Repeat</keyword>
<dbReference type="OrthoDB" id="10062131at2759"/>
<name>A0A9D4RSV9_DREPO</name>
<dbReference type="InterPro" id="IPR000156">
    <property type="entry name" value="Ran_bind_dom"/>
</dbReference>
<comment type="caution">
    <text evidence="12">The sequence shown here is derived from an EMBL/GenBank/DDBJ whole genome shotgun (WGS) entry which is preliminary data.</text>
</comment>
<evidence type="ECO:0000256" key="9">
    <source>
        <dbReference type="ARBA" id="ARBA00023242"/>
    </source>
</evidence>
<dbReference type="CDD" id="cd13170">
    <property type="entry name" value="RanBD_NUP50"/>
    <property type="match status" value="1"/>
</dbReference>
<evidence type="ECO:0000256" key="1">
    <source>
        <dbReference type="ARBA" id="ARBA00004567"/>
    </source>
</evidence>
<comment type="subcellular location">
    <subcellularLocation>
        <location evidence="1">Nucleus</location>
        <location evidence="1">Nuclear pore complex</location>
    </subcellularLocation>
</comment>
<dbReference type="GO" id="GO:0006606">
    <property type="term" value="P:protein import into nucleus"/>
    <property type="evidence" value="ECO:0007669"/>
    <property type="project" value="TreeGrafter"/>
</dbReference>
<dbReference type="Pfam" id="PF00638">
    <property type="entry name" value="Ran_BP1"/>
    <property type="match status" value="1"/>
</dbReference>
<dbReference type="GO" id="GO:0051028">
    <property type="term" value="P:mRNA transport"/>
    <property type="evidence" value="ECO:0007669"/>
    <property type="project" value="UniProtKB-KW"/>
</dbReference>
<evidence type="ECO:0000256" key="3">
    <source>
        <dbReference type="ARBA" id="ARBA00022737"/>
    </source>
</evidence>
<dbReference type="EMBL" id="JAIWYP010000001">
    <property type="protein sequence ID" value="KAH3877588.1"/>
    <property type="molecule type" value="Genomic_DNA"/>
</dbReference>
<dbReference type="InterPro" id="IPR015007">
    <property type="entry name" value="NUP2/50/61"/>
</dbReference>
<dbReference type="Pfam" id="PF08911">
    <property type="entry name" value="NUP50"/>
    <property type="match status" value="1"/>
</dbReference>
<feature type="region of interest" description="Disordered" evidence="10">
    <location>
        <begin position="91"/>
        <end position="115"/>
    </location>
</feature>
<evidence type="ECO:0000256" key="8">
    <source>
        <dbReference type="ARBA" id="ARBA00023132"/>
    </source>
</evidence>
<evidence type="ECO:0000256" key="6">
    <source>
        <dbReference type="ARBA" id="ARBA00022990"/>
    </source>
</evidence>
<accession>A0A9D4RSV9</accession>
<feature type="compositionally biased region" description="Basic and acidic residues" evidence="10">
    <location>
        <begin position="1"/>
        <end position="16"/>
    </location>
</feature>
<dbReference type="Proteomes" id="UP000828390">
    <property type="component" value="Unassembled WGS sequence"/>
</dbReference>
<evidence type="ECO:0000313" key="12">
    <source>
        <dbReference type="EMBL" id="KAH3877588.1"/>
    </source>
</evidence>
<reference evidence="12" key="1">
    <citation type="journal article" date="2019" name="bioRxiv">
        <title>The Genome of the Zebra Mussel, Dreissena polymorpha: A Resource for Invasive Species Research.</title>
        <authorList>
            <person name="McCartney M.A."/>
            <person name="Auch B."/>
            <person name="Kono T."/>
            <person name="Mallez S."/>
            <person name="Zhang Y."/>
            <person name="Obille A."/>
            <person name="Becker A."/>
            <person name="Abrahante J.E."/>
            <person name="Garbe J."/>
            <person name="Badalamenti J.P."/>
            <person name="Herman A."/>
            <person name="Mangelson H."/>
            <person name="Liachko I."/>
            <person name="Sullivan S."/>
            <person name="Sone E.D."/>
            <person name="Koren S."/>
            <person name="Silverstein K.A.T."/>
            <person name="Beckman K.B."/>
            <person name="Gohl D.M."/>
        </authorList>
    </citation>
    <scope>NUCLEOTIDE SEQUENCE</scope>
    <source>
        <strain evidence="12">Duluth1</strain>
        <tissue evidence="12">Whole animal</tissue>
    </source>
</reference>
<keyword evidence="6" id="KW-0007">Acetylation</keyword>
<dbReference type="PANTHER" id="PTHR23138">
    <property type="entry name" value="RAN BINDING PROTEIN"/>
    <property type="match status" value="1"/>
</dbReference>
<feature type="region of interest" description="Disordered" evidence="10">
    <location>
        <begin position="1"/>
        <end position="49"/>
    </location>
</feature>
<proteinExistence type="predicted"/>
<dbReference type="SUPFAM" id="SSF50729">
    <property type="entry name" value="PH domain-like"/>
    <property type="match status" value="1"/>
</dbReference>
<keyword evidence="9" id="KW-0539">Nucleus</keyword>
<keyword evidence="2" id="KW-0813">Transport</keyword>
<keyword evidence="4" id="KW-0509">mRNA transport</keyword>